<dbReference type="InterPro" id="IPR016181">
    <property type="entry name" value="Acyl_CoA_acyltransferase"/>
</dbReference>
<keyword evidence="5" id="KW-0677">Repeat</keyword>
<dbReference type="Gene3D" id="1.10.10.10">
    <property type="entry name" value="Winged helix-like DNA-binding domain superfamily/Winged helix DNA-binding domain"/>
    <property type="match status" value="1"/>
</dbReference>
<comment type="subcellular location">
    <subcellularLocation>
        <location evidence="1 11">Nucleus</location>
    </subcellularLocation>
</comment>
<dbReference type="SMART" id="SM00472">
    <property type="entry name" value="MIR"/>
    <property type="match status" value="2"/>
</dbReference>
<dbReference type="GO" id="GO:0006355">
    <property type="term" value="P:regulation of DNA-templated transcription"/>
    <property type="evidence" value="ECO:0007669"/>
    <property type="project" value="InterPro"/>
</dbReference>
<evidence type="ECO:0000256" key="6">
    <source>
        <dbReference type="ARBA" id="ARBA00022990"/>
    </source>
</evidence>
<evidence type="ECO:0000256" key="4">
    <source>
        <dbReference type="ARBA" id="ARBA00022679"/>
    </source>
</evidence>
<keyword evidence="16" id="KW-1185">Reference proteome</keyword>
<feature type="region of interest" description="Disordered" evidence="12">
    <location>
        <begin position="1"/>
        <end position="23"/>
    </location>
</feature>
<dbReference type="FunFam" id="1.10.10.10:FF:000022">
    <property type="entry name" value="Histone acetyltransferase"/>
    <property type="match status" value="1"/>
</dbReference>
<dbReference type="FunFam" id="3.30.60.60:FF:000001">
    <property type="entry name" value="Histone acetyltransferase"/>
    <property type="match status" value="1"/>
</dbReference>
<evidence type="ECO:0000256" key="12">
    <source>
        <dbReference type="SAM" id="MobiDB-lite"/>
    </source>
</evidence>
<feature type="region of interest" description="Disordered" evidence="12">
    <location>
        <begin position="69"/>
        <end position="112"/>
    </location>
</feature>
<dbReference type="InterPro" id="IPR000953">
    <property type="entry name" value="Chromo/chromo_shadow_dom"/>
</dbReference>
<dbReference type="Pfam" id="PF11717">
    <property type="entry name" value="Tudor-knot"/>
    <property type="match status" value="1"/>
</dbReference>
<evidence type="ECO:0000256" key="9">
    <source>
        <dbReference type="ARBA" id="ARBA00023242"/>
    </source>
</evidence>
<dbReference type="Gene3D" id="3.30.60.60">
    <property type="entry name" value="N-acetyl transferase-like"/>
    <property type="match status" value="1"/>
</dbReference>
<evidence type="ECO:0000256" key="3">
    <source>
        <dbReference type="ARBA" id="ARBA00013184"/>
    </source>
</evidence>
<dbReference type="InterPro" id="IPR040706">
    <property type="entry name" value="Zf-MYST"/>
</dbReference>
<dbReference type="GO" id="GO:0035267">
    <property type="term" value="C:NuA4 histone acetyltransferase complex"/>
    <property type="evidence" value="ECO:0007669"/>
    <property type="project" value="TreeGrafter"/>
</dbReference>
<keyword evidence="6" id="KW-0007">Acetylation</keyword>
<evidence type="ECO:0000256" key="11">
    <source>
        <dbReference type="RuleBase" id="RU361211"/>
    </source>
</evidence>
<dbReference type="Pfam" id="PF02815">
    <property type="entry name" value="MIR"/>
    <property type="match status" value="1"/>
</dbReference>
<gene>
    <name evidence="15" type="ORF">V9T40_006368</name>
</gene>
<dbReference type="SUPFAM" id="SSF55729">
    <property type="entry name" value="Acyl-CoA N-acyltransferases (Nat)"/>
    <property type="match status" value="1"/>
</dbReference>
<feature type="domain" description="MYST-type HAT" evidence="14">
    <location>
        <begin position="142"/>
        <end position="413"/>
    </location>
</feature>
<evidence type="ECO:0000313" key="15">
    <source>
        <dbReference type="EMBL" id="KAK7598133.1"/>
    </source>
</evidence>
<feature type="compositionally biased region" description="Basic and acidic residues" evidence="12">
    <location>
        <begin position="13"/>
        <end position="23"/>
    </location>
</feature>
<dbReference type="InterPro" id="IPR002717">
    <property type="entry name" value="HAT_MYST-type"/>
</dbReference>
<dbReference type="InterPro" id="IPR016197">
    <property type="entry name" value="Chromo-like_dom_sf"/>
</dbReference>
<evidence type="ECO:0000256" key="5">
    <source>
        <dbReference type="ARBA" id="ARBA00022737"/>
    </source>
</evidence>
<dbReference type="InterPro" id="IPR036300">
    <property type="entry name" value="MIR_dom_sf"/>
</dbReference>
<dbReference type="InterPro" id="IPR016093">
    <property type="entry name" value="MIR_motif"/>
</dbReference>
<protein>
    <recommendedName>
        <fullName evidence="3 11">Histone acetyltransferase</fullName>
        <ecNumber evidence="3 11">2.3.1.48</ecNumber>
    </recommendedName>
</protein>
<dbReference type="InterPro" id="IPR050603">
    <property type="entry name" value="MYST_HAT"/>
</dbReference>
<dbReference type="Gene3D" id="3.40.630.30">
    <property type="match status" value="1"/>
</dbReference>
<dbReference type="PANTHER" id="PTHR10615">
    <property type="entry name" value="HISTONE ACETYLTRANSFERASE"/>
    <property type="match status" value="1"/>
</dbReference>
<dbReference type="AlphaFoldDB" id="A0AAN9TKN5"/>
<dbReference type="CDD" id="cd04301">
    <property type="entry name" value="NAT_SF"/>
    <property type="match status" value="1"/>
</dbReference>
<dbReference type="PANTHER" id="PTHR10615:SF82">
    <property type="entry name" value="HISTONE ACETYLTRANSFERASE KAT8"/>
    <property type="match status" value="1"/>
</dbReference>
<dbReference type="InterPro" id="IPR025995">
    <property type="entry name" value="Tudor-knot"/>
</dbReference>
<dbReference type="SUPFAM" id="SSF82109">
    <property type="entry name" value="MIR domain"/>
    <property type="match status" value="1"/>
</dbReference>
<dbReference type="EC" id="2.3.1.48" evidence="3 11"/>
<feature type="domain" description="MIR" evidence="13">
    <location>
        <begin position="417"/>
        <end position="473"/>
    </location>
</feature>
<evidence type="ECO:0000259" key="14">
    <source>
        <dbReference type="PROSITE" id="PS51726"/>
    </source>
</evidence>
<dbReference type="Pfam" id="PF17772">
    <property type="entry name" value="zf-MYST"/>
    <property type="match status" value="1"/>
</dbReference>
<evidence type="ECO:0000259" key="13">
    <source>
        <dbReference type="PROSITE" id="PS50919"/>
    </source>
</evidence>
<dbReference type="Pfam" id="PF01853">
    <property type="entry name" value="MOZ_SAS"/>
    <property type="match status" value="1"/>
</dbReference>
<evidence type="ECO:0000256" key="2">
    <source>
        <dbReference type="ARBA" id="ARBA00010107"/>
    </source>
</evidence>
<dbReference type="SUPFAM" id="SSF54160">
    <property type="entry name" value="Chromo domain-like"/>
    <property type="match status" value="1"/>
</dbReference>
<dbReference type="Gene3D" id="2.30.30.140">
    <property type="match status" value="1"/>
</dbReference>
<dbReference type="GO" id="GO:0140861">
    <property type="term" value="P:DNA repair-dependent chromatin remodeling"/>
    <property type="evidence" value="ECO:0007669"/>
    <property type="project" value="UniProtKB-ARBA"/>
</dbReference>
<evidence type="ECO:0000313" key="16">
    <source>
        <dbReference type="Proteomes" id="UP001367676"/>
    </source>
</evidence>
<dbReference type="InterPro" id="IPR036388">
    <property type="entry name" value="WH-like_DNA-bd_sf"/>
</dbReference>
<dbReference type="Gene3D" id="2.80.10.50">
    <property type="match status" value="1"/>
</dbReference>
<dbReference type="GO" id="GO:0005705">
    <property type="term" value="C:polytene chromosome interband"/>
    <property type="evidence" value="ECO:0007669"/>
    <property type="project" value="UniProtKB-ARBA"/>
</dbReference>
<comment type="catalytic activity">
    <reaction evidence="11">
        <text>L-lysyl-[protein] + acetyl-CoA = N(6)-acetyl-L-lysyl-[protein] + CoA + H(+)</text>
        <dbReference type="Rhea" id="RHEA:45948"/>
        <dbReference type="Rhea" id="RHEA-COMP:9752"/>
        <dbReference type="Rhea" id="RHEA-COMP:10731"/>
        <dbReference type="ChEBI" id="CHEBI:15378"/>
        <dbReference type="ChEBI" id="CHEBI:29969"/>
        <dbReference type="ChEBI" id="CHEBI:57287"/>
        <dbReference type="ChEBI" id="CHEBI:57288"/>
        <dbReference type="ChEBI" id="CHEBI:61930"/>
        <dbReference type="EC" id="2.3.1.48"/>
    </reaction>
</comment>
<keyword evidence="9 11" id="KW-0539">Nucleus</keyword>
<evidence type="ECO:0000256" key="1">
    <source>
        <dbReference type="ARBA" id="ARBA00004123"/>
    </source>
</evidence>
<feature type="domain" description="MIR" evidence="13">
    <location>
        <begin position="483"/>
        <end position="539"/>
    </location>
</feature>
<evidence type="ECO:0000256" key="7">
    <source>
        <dbReference type="ARBA" id="ARBA00023015"/>
    </source>
</evidence>
<dbReference type="GO" id="GO:0044545">
    <property type="term" value="C:NSL complex"/>
    <property type="evidence" value="ECO:0007669"/>
    <property type="project" value="TreeGrafter"/>
</dbReference>
<feature type="active site" description="Proton donor/acceptor" evidence="10">
    <location>
        <position position="318"/>
    </location>
</feature>
<keyword evidence="4" id="KW-0808">Transferase</keyword>
<evidence type="ECO:0000256" key="10">
    <source>
        <dbReference type="PIRSR" id="PIRSR602717-51"/>
    </source>
</evidence>
<dbReference type="EMBL" id="JBBCAQ010000014">
    <property type="protein sequence ID" value="KAK7598133.1"/>
    <property type="molecule type" value="Genomic_DNA"/>
</dbReference>
<evidence type="ECO:0000256" key="8">
    <source>
        <dbReference type="ARBA" id="ARBA00023163"/>
    </source>
</evidence>
<dbReference type="GO" id="GO:0046972">
    <property type="term" value="F:histone H4K16 acetyltransferase activity"/>
    <property type="evidence" value="ECO:0007669"/>
    <property type="project" value="TreeGrafter"/>
</dbReference>
<proteinExistence type="inferred from homology"/>
<accession>A0AAN9TKN5</accession>
<dbReference type="FunFam" id="3.40.630.30:FF:000002">
    <property type="entry name" value="Histone acetyltransferase"/>
    <property type="match status" value="1"/>
</dbReference>
<comment type="similarity">
    <text evidence="2 11">Belongs to the MYST (SAS/MOZ) family.</text>
</comment>
<sequence length="623" mass="72509">MTDENKQPNSQSEHTRLLARRNDKWYPAEIIHKRFNEEGNHDEYYVHYDGCDRRLDQWLPIDQIKDFADEDKNDGKSDGKEATSTNDVPTDAVVKAKNNDNSPRKITRNQKRRHDEINHVQKSLSEMDPETAALEREHEALTRVKYITKIQIGSYEIDTWYFSPYPGDYGKEPKLWICEYCLKYMRFEMSYVIHKAECKCRQPPGKEIYRYGAVSIWEMDGSVHKIYCQNLCLMAKLFLDHKTLFFDVGPFMFYVMCQIDRNGAHIIGYFSKEKYSSEGNNVACILTLPPYQRKGYGKLLIAFSYELSKLEGAIASPEKPLSDLGLLSYRSYWSWVLLQQLNSSYRPLSVKELSYRTSITEPDIINTLQSMNLLKYWKGNHVISVTAKALHDLSKQYKRPRFYIDRSAIRWVPPYKKNEVAYGAVISLKNHRTGGGYLHSHHHLYPDGVGARQQQITTYAHKDENNHWRIKHFENEYDDSSLVEILKHGDIVRLEHIPTKRNLHSHRIPAPVTRKHYQVTGYGENGIGDANDVWKVLIEGGSENDSVKTVTIPNVSFSVYAPSFLERFIESHAVMFQGNAGLKPKEGEVTSRPWQWPINYRVHFHIIEDNFSYTPSTSRWLSV</sequence>
<organism evidence="15 16">
    <name type="scientific">Parthenolecanium corni</name>
    <dbReference type="NCBI Taxonomy" id="536013"/>
    <lineage>
        <taxon>Eukaryota</taxon>
        <taxon>Metazoa</taxon>
        <taxon>Ecdysozoa</taxon>
        <taxon>Arthropoda</taxon>
        <taxon>Hexapoda</taxon>
        <taxon>Insecta</taxon>
        <taxon>Pterygota</taxon>
        <taxon>Neoptera</taxon>
        <taxon>Paraneoptera</taxon>
        <taxon>Hemiptera</taxon>
        <taxon>Sternorrhyncha</taxon>
        <taxon>Coccoidea</taxon>
        <taxon>Coccidae</taxon>
        <taxon>Parthenolecanium</taxon>
    </lineage>
</organism>
<comment type="caution">
    <text evidence="15">The sequence shown here is derived from an EMBL/GenBank/DDBJ whole genome shotgun (WGS) entry which is preliminary data.</text>
</comment>
<dbReference type="PROSITE" id="PS51726">
    <property type="entry name" value="MYST_HAT"/>
    <property type="match status" value="1"/>
</dbReference>
<reference evidence="15 16" key="1">
    <citation type="submission" date="2024-03" db="EMBL/GenBank/DDBJ databases">
        <title>Adaptation during the transition from Ophiocordyceps entomopathogen to insect associate is accompanied by gene loss and intensified selection.</title>
        <authorList>
            <person name="Ward C.M."/>
            <person name="Onetto C.A."/>
            <person name="Borneman A.R."/>
        </authorList>
    </citation>
    <scope>NUCLEOTIDE SEQUENCE [LARGE SCALE GENOMIC DNA]</scope>
    <source>
        <strain evidence="15">AWRI1</strain>
        <tissue evidence="15">Single Adult Female</tissue>
    </source>
</reference>
<dbReference type="GO" id="GO:0005634">
    <property type="term" value="C:nucleus"/>
    <property type="evidence" value="ECO:0007669"/>
    <property type="project" value="UniProtKB-SubCell"/>
</dbReference>
<dbReference type="PROSITE" id="PS50919">
    <property type="entry name" value="MIR"/>
    <property type="match status" value="2"/>
</dbReference>
<dbReference type="GO" id="GO:0072487">
    <property type="term" value="C:MSL complex"/>
    <property type="evidence" value="ECO:0007669"/>
    <property type="project" value="TreeGrafter"/>
</dbReference>
<dbReference type="Proteomes" id="UP001367676">
    <property type="component" value="Unassembled WGS sequence"/>
</dbReference>
<keyword evidence="8" id="KW-0804">Transcription</keyword>
<name>A0AAN9TKN5_9HEMI</name>
<dbReference type="SMART" id="SM00298">
    <property type="entry name" value="CHROMO"/>
    <property type="match status" value="1"/>
</dbReference>
<keyword evidence="7" id="KW-0805">Transcription regulation</keyword>